<dbReference type="RefSeq" id="XP_021873176.1">
    <property type="nucleotide sequence ID" value="XM_022015146.1"/>
</dbReference>
<dbReference type="InParanoid" id="A0A1Y1UMM8"/>
<dbReference type="STRING" id="4999.A0A1Y1UMM8"/>
<dbReference type="PANTHER" id="PTHR33973">
    <property type="entry name" value="OS07G0153300 PROTEIN"/>
    <property type="match status" value="1"/>
</dbReference>
<dbReference type="InterPro" id="IPR010775">
    <property type="entry name" value="DUF1365"/>
</dbReference>
<dbReference type="OrthoDB" id="3340520at2759"/>
<dbReference type="GeneID" id="33556954"/>
<dbReference type="EMBL" id="NBSH01000003">
    <property type="protein sequence ID" value="ORX39313.1"/>
    <property type="molecule type" value="Genomic_DNA"/>
</dbReference>
<keyword evidence="1" id="KW-0732">Signal</keyword>
<feature type="chain" id="PRO_5012010944" description="DUF1365-domain-containing protein" evidence="1">
    <location>
        <begin position="20"/>
        <end position="568"/>
    </location>
</feature>
<reference evidence="2 3" key="1">
    <citation type="submission" date="2017-03" db="EMBL/GenBank/DDBJ databases">
        <title>Widespread Adenine N6-methylation of Active Genes in Fungi.</title>
        <authorList>
            <consortium name="DOE Joint Genome Institute"/>
            <person name="Mondo S.J."/>
            <person name="Dannebaum R.O."/>
            <person name="Kuo R.C."/>
            <person name="Louie K.B."/>
            <person name="Bewick A.J."/>
            <person name="Labutti K."/>
            <person name="Haridas S."/>
            <person name="Kuo A."/>
            <person name="Salamov A."/>
            <person name="Ahrendt S.R."/>
            <person name="Lau R."/>
            <person name="Bowen B.P."/>
            <person name="Lipzen A."/>
            <person name="Sullivan W."/>
            <person name="Andreopoulos W.B."/>
            <person name="Clum A."/>
            <person name="Lindquist E."/>
            <person name="Daum C."/>
            <person name="Northen T.R."/>
            <person name="Ramamoorthy G."/>
            <person name="Schmitz R.J."/>
            <person name="Gryganskyi A."/>
            <person name="Culley D."/>
            <person name="Magnuson J."/>
            <person name="James T.Y."/>
            <person name="O'Malley M.A."/>
            <person name="Stajich J.E."/>
            <person name="Spatafora J.W."/>
            <person name="Visel A."/>
            <person name="Grigoriev I.V."/>
        </authorList>
    </citation>
    <scope>NUCLEOTIDE SEQUENCE [LARGE SCALE GENOMIC DNA]</scope>
    <source>
        <strain evidence="2 3">NRRL Y-17943</strain>
    </source>
</reference>
<keyword evidence="3" id="KW-1185">Reference proteome</keyword>
<feature type="signal peptide" evidence="1">
    <location>
        <begin position="1"/>
        <end position="19"/>
    </location>
</feature>
<evidence type="ECO:0000313" key="3">
    <source>
        <dbReference type="Proteomes" id="UP000193218"/>
    </source>
</evidence>
<protein>
    <recommendedName>
        <fullName evidence="4">DUF1365-domain-containing protein</fullName>
    </recommendedName>
</protein>
<organism evidence="2 3">
    <name type="scientific">Kockovaella imperatae</name>
    <dbReference type="NCBI Taxonomy" id="4999"/>
    <lineage>
        <taxon>Eukaryota</taxon>
        <taxon>Fungi</taxon>
        <taxon>Dikarya</taxon>
        <taxon>Basidiomycota</taxon>
        <taxon>Agaricomycotina</taxon>
        <taxon>Tremellomycetes</taxon>
        <taxon>Tremellales</taxon>
        <taxon>Cuniculitremaceae</taxon>
        <taxon>Kockovaella</taxon>
    </lineage>
</organism>
<evidence type="ECO:0000256" key="1">
    <source>
        <dbReference type="SAM" id="SignalP"/>
    </source>
</evidence>
<evidence type="ECO:0000313" key="2">
    <source>
        <dbReference type="EMBL" id="ORX39313.1"/>
    </source>
</evidence>
<dbReference type="AlphaFoldDB" id="A0A1Y1UMM8"/>
<gene>
    <name evidence="2" type="ORF">BD324DRAFT_619232</name>
</gene>
<proteinExistence type="predicted"/>
<evidence type="ECO:0008006" key="4">
    <source>
        <dbReference type="Google" id="ProtNLM"/>
    </source>
</evidence>
<accession>A0A1Y1UMM8</accession>
<dbReference type="Proteomes" id="UP000193218">
    <property type="component" value="Unassembled WGS sequence"/>
</dbReference>
<comment type="caution">
    <text evidence="2">The sequence shown here is derived from an EMBL/GenBank/DDBJ whole genome shotgun (WGS) entry which is preliminary data.</text>
</comment>
<dbReference type="Pfam" id="PF07103">
    <property type="entry name" value="DUF1365"/>
    <property type="match status" value="1"/>
</dbReference>
<dbReference type="PANTHER" id="PTHR33973:SF4">
    <property type="entry name" value="OS07G0153300 PROTEIN"/>
    <property type="match status" value="1"/>
</dbReference>
<name>A0A1Y1UMM8_9TREE</name>
<sequence length="568" mass="64092">MNSTTMALSFWLMAALAAAVSYYCFTPVPKNRRLPIPKSQHLPSAVIPSYTSHARLLPKPARHAFSYSLIYLGLDVDALDSGALDLPNRLLVYGGSPWTKILGLRSDGYLVPGQGSFRSKLDALLIGNGIDKEHIGKAWLLTMPSFLGFEGINPLSVWYVYDRQGGLLCCVLEVHNTFEEKHAYVLMTDSEFRHDPKPGHHFAWTFPRTFHVSPFNSRNGYYRLDLVDPFPKDVIPSDHPHMKISLRLLTPDRETKLTAILASDPMHPSVPLDYEHIGHIVRCLIRWPLALFLSTPRILFHAWILHYEKKLAVFPRPEPRMSGQDGVWNPPQNYSDTVGKPVRWQPTGLTEKMARSIVSAWAKSRALETSIQLEIRNHGSDSSAVFPTTTGHDSFSKLVITTSCPKIFSHLVICPSPDHFLILAPEILTSISDPALFRHFFNASPSTVPNPILDRRIQAQQRDYFIWMSSCSNIAPTPDLVRSPERHFTSSGLSISHKVGVIFVVWSAFVADWLEEGIMGLMKARWVPGGDPQRIWERAFRRLYIQYGGGFLAKQSEGWEEVGSLLYN</sequence>